<dbReference type="Pfam" id="PF00814">
    <property type="entry name" value="TsaD"/>
    <property type="match status" value="1"/>
</dbReference>
<evidence type="ECO:0000256" key="5">
    <source>
        <dbReference type="ARBA" id="ARBA00023004"/>
    </source>
</evidence>
<dbReference type="EC" id="2.3.1.234" evidence="8"/>
<comment type="cofactor">
    <cofactor evidence="8">
        <name>Fe(2+)</name>
        <dbReference type="ChEBI" id="CHEBI:29033"/>
    </cofactor>
    <text evidence="8">Binds 1 Fe(2+) ion per subunit.</text>
</comment>
<dbReference type="EMBL" id="FNFP01000001">
    <property type="protein sequence ID" value="SDJ93860.1"/>
    <property type="molecule type" value="Genomic_DNA"/>
</dbReference>
<dbReference type="InterPro" id="IPR043129">
    <property type="entry name" value="ATPase_NBD"/>
</dbReference>
<dbReference type="NCBIfam" id="TIGR03723">
    <property type="entry name" value="T6A_TsaD_YgjD"/>
    <property type="match status" value="1"/>
</dbReference>
<dbReference type="PANTHER" id="PTHR11735:SF6">
    <property type="entry name" value="TRNA N6-ADENOSINE THREONYLCARBAMOYLTRANSFERASE, MITOCHONDRIAL"/>
    <property type="match status" value="1"/>
</dbReference>
<dbReference type="InterPro" id="IPR000905">
    <property type="entry name" value="Gcp-like_dom"/>
</dbReference>
<name>A0A1G8XVR4_9FIRM</name>
<dbReference type="STRING" id="393762.SAMN05660472_00324"/>
<evidence type="ECO:0000259" key="9">
    <source>
        <dbReference type="Pfam" id="PF00814"/>
    </source>
</evidence>
<dbReference type="CDD" id="cd24133">
    <property type="entry name" value="ASKHA_NBD_TsaD_bac"/>
    <property type="match status" value="1"/>
</dbReference>
<evidence type="ECO:0000313" key="10">
    <source>
        <dbReference type="EMBL" id="SDJ93860.1"/>
    </source>
</evidence>
<keyword evidence="1 8" id="KW-0963">Cytoplasm</keyword>
<dbReference type="OrthoDB" id="9806197at2"/>
<comment type="subcellular location">
    <subcellularLocation>
        <location evidence="8">Cytoplasm</location>
    </subcellularLocation>
</comment>
<feature type="binding site" evidence="8">
    <location>
        <begin position="143"/>
        <end position="147"/>
    </location>
    <ligand>
        <name>substrate</name>
    </ligand>
</feature>
<accession>A0A1G8XVR4</accession>
<evidence type="ECO:0000256" key="4">
    <source>
        <dbReference type="ARBA" id="ARBA00022723"/>
    </source>
</evidence>
<dbReference type="GO" id="GO:0005506">
    <property type="term" value="F:iron ion binding"/>
    <property type="evidence" value="ECO:0007669"/>
    <property type="project" value="UniProtKB-UniRule"/>
</dbReference>
<keyword evidence="6 8" id="KW-0012">Acyltransferase</keyword>
<feature type="binding site" evidence="8">
    <location>
        <position position="189"/>
    </location>
    <ligand>
        <name>substrate</name>
    </ligand>
</feature>
<dbReference type="RefSeq" id="WP_090549374.1">
    <property type="nucleotide sequence ID" value="NZ_FNFP01000001.1"/>
</dbReference>
<evidence type="ECO:0000256" key="8">
    <source>
        <dbReference type="HAMAP-Rule" id="MF_01445"/>
    </source>
</evidence>
<keyword evidence="3 8" id="KW-0819">tRNA processing</keyword>
<keyword evidence="2 8" id="KW-0808">Transferase</keyword>
<dbReference type="FunFam" id="3.30.420.40:FF:000012">
    <property type="entry name" value="tRNA N6-adenosine threonylcarbamoyltransferase"/>
    <property type="match status" value="1"/>
</dbReference>
<comment type="similarity">
    <text evidence="8">Belongs to the KAE1 / TsaD family.</text>
</comment>
<gene>
    <name evidence="8" type="primary">tsaD</name>
    <name evidence="10" type="ORF">SAMN05660472_00324</name>
</gene>
<dbReference type="HAMAP" id="MF_01445">
    <property type="entry name" value="TsaD"/>
    <property type="match status" value="1"/>
</dbReference>
<evidence type="ECO:0000256" key="7">
    <source>
        <dbReference type="ARBA" id="ARBA00048117"/>
    </source>
</evidence>
<dbReference type="PANTHER" id="PTHR11735">
    <property type="entry name" value="TRNA N6-ADENOSINE THREONYLCARBAMOYLTRANSFERASE"/>
    <property type="match status" value="1"/>
</dbReference>
<evidence type="ECO:0000313" key="11">
    <source>
        <dbReference type="Proteomes" id="UP000198718"/>
    </source>
</evidence>
<dbReference type="FunFam" id="3.30.420.40:FF:000040">
    <property type="entry name" value="tRNA N6-adenosine threonylcarbamoyltransferase"/>
    <property type="match status" value="1"/>
</dbReference>
<feature type="binding site" evidence="8">
    <location>
        <position position="283"/>
    </location>
    <ligand>
        <name>substrate</name>
    </ligand>
</feature>
<sequence length="346" mass="37418">MSKDFTKDDIITLAIESSCDETSVSILKNGRTVLSNIIATQIEQHKKFGGVVPEVASRKHIENINFVIGEALEEANVTFDDITHVASTYGPGLVGALLVGLSAAKAIAFAREIPFNGVNHIEGHIYANFIEHQELEPPFVCLIVSGGHTHLVYMKDYGEYEILGKTRDDAAGEAFDKVARALGLGYPGGPEIDKLAKIGDKEAIAFPKAYLEEGSYDFSFSGLKSAVLNYLNSQRMKGNPIVIEDVAASFQQAVIEILVEKTMACAIEKGVKQITIAGGVAANSGLRQLLGKKAEAHGLHLKYPSLKLCTDNAAMIGCVAYYDYIKGYRSSLDLNGIPNLKIGERH</sequence>
<dbReference type="Proteomes" id="UP000198718">
    <property type="component" value="Unassembled WGS sequence"/>
</dbReference>
<dbReference type="PRINTS" id="PR00789">
    <property type="entry name" value="OSIALOPTASE"/>
</dbReference>
<keyword evidence="11" id="KW-1185">Reference proteome</keyword>
<feature type="binding site" evidence="8">
    <location>
        <position position="124"/>
    </location>
    <ligand>
        <name>Fe cation</name>
        <dbReference type="ChEBI" id="CHEBI:24875"/>
    </ligand>
</feature>
<dbReference type="AlphaFoldDB" id="A0A1G8XVR4"/>
<feature type="binding site" evidence="8">
    <location>
        <position position="193"/>
    </location>
    <ligand>
        <name>substrate</name>
    </ligand>
</feature>
<dbReference type="InterPro" id="IPR017861">
    <property type="entry name" value="KAE1/TsaD"/>
</dbReference>
<evidence type="ECO:0000256" key="3">
    <source>
        <dbReference type="ARBA" id="ARBA00022694"/>
    </source>
</evidence>
<keyword evidence="4 8" id="KW-0479">Metal-binding</keyword>
<dbReference type="SUPFAM" id="SSF53067">
    <property type="entry name" value="Actin-like ATPase domain"/>
    <property type="match status" value="2"/>
</dbReference>
<reference evidence="10 11" key="1">
    <citation type="submission" date="2016-10" db="EMBL/GenBank/DDBJ databases">
        <authorList>
            <person name="de Groot N.N."/>
        </authorList>
    </citation>
    <scope>NUCLEOTIDE SEQUENCE [LARGE SCALE GENOMIC DNA]</scope>
    <source>
        <strain evidence="10 11">DSM 18346</strain>
    </source>
</reference>
<dbReference type="Gene3D" id="3.30.420.40">
    <property type="match status" value="2"/>
</dbReference>
<dbReference type="GO" id="GO:0005737">
    <property type="term" value="C:cytoplasm"/>
    <property type="evidence" value="ECO:0007669"/>
    <property type="project" value="UniProtKB-SubCell"/>
</dbReference>
<keyword evidence="5 8" id="KW-0408">Iron</keyword>
<evidence type="ECO:0000256" key="2">
    <source>
        <dbReference type="ARBA" id="ARBA00022679"/>
    </source>
</evidence>
<evidence type="ECO:0000256" key="1">
    <source>
        <dbReference type="ARBA" id="ARBA00022490"/>
    </source>
</evidence>
<feature type="binding site" evidence="8">
    <location>
        <position position="120"/>
    </location>
    <ligand>
        <name>Fe cation</name>
        <dbReference type="ChEBI" id="CHEBI:24875"/>
    </ligand>
</feature>
<dbReference type="GO" id="GO:0061711">
    <property type="term" value="F:tRNA N(6)-L-threonylcarbamoyladenine synthase activity"/>
    <property type="evidence" value="ECO:0007669"/>
    <property type="project" value="UniProtKB-EC"/>
</dbReference>
<comment type="function">
    <text evidence="8">Required for the formation of a threonylcarbamoyl group on adenosine at position 37 (t(6)A37) in tRNAs that read codons beginning with adenine. Is involved in the transfer of the threonylcarbamoyl moiety of threonylcarbamoyl-AMP (TC-AMP) to the N6 group of A37, together with TsaE and TsaB. TsaD likely plays a direct catalytic role in this reaction.</text>
</comment>
<dbReference type="NCBIfam" id="TIGR00329">
    <property type="entry name" value="gcp_kae1"/>
    <property type="match status" value="1"/>
</dbReference>
<evidence type="ECO:0000256" key="6">
    <source>
        <dbReference type="ARBA" id="ARBA00023315"/>
    </source>
</evidence>
<proteinExistence type="inferred from homology"/>
<comment type="catalytic activity">
    <reaction evidence="7 8">
        <text>L-threonylcarbamoyladenylate + adenosine(37) in tRNA = N(6)-L-threonylcarbamoyladenosine(37) in tRNA + AMP + H(+)</text>
        <dbReference type="Rhea" id="RHEA:37059"/>
        <dbReference type="Rhea" id="RHEA-COMP:10162"/>
        <dbReference type="Rhea" id="RHEA-COMP:10163"/>
        <dbReference type="ChEBI" id="CHEBI:15378"/>
        <dbReference type="ChEBI" id="CHEBI:73682"/>
        <dbReference type="ChEBI" id="CHEBI:74411"/>
        <dbReference type="ChEBI" id="CHEBI:74418"/>
        <dbReference type="ChEBI" id="CHEBI:456215"/>
        <dbReference type="EC" id="2.3.1.234"/>
    </reaction>
</comment>
<dbReference type="GO" id="GO:0002949">
    <property type="term" value="P:tRNA threonylcarbamoyladenosine modification"/>
    <property type="evidence" value="ECO:0007669"/>
    <property type="project" value="UniProtKB-UniRule"/>
</dbReference>
<dbReference type="InterPro" id="IPR022450">
    <property type="entry name" value="TsaD"/>
</dbReference>
<feature type="domain" description="Gcp-like" evidence="9">
    <location>
        <begin position="32"/>
        <end position="317"/>
    </location>
</feature>
<feature type="binding site" evidence="8">
    <location>
        <position position="176"/>
    </location>
    <ligand>
        <name>substrate</name>
    </ligand>
</feature>
<organism evidence="10 11">
    <name type="scientific">Natronincola ferrireducens</name>
    <dbReference type="NCBI Taxonomy" id="393762"/>
    <lineage>
        <taxon>Bacteria</taxon>
        <taxon>Bacillati</taxon>
        <taxon>Bacillota</taxon>
        <taxon>Clostridia</taxon>
        <taxon>Peptostreptococcales</taxon>
        <taxon>Natronincolaceae</taxon>
        <taxon>Natronincola</taxon>
    </lineage>
</organism>
<protein>
    <recommendedName>
        <fullName evidence="8">tRNA N6-adenosine threonylcarbamoyltransferase</fullName>
        <ecNumber evidence="8">2.3.1.234</ecNumber>
    </recommendedName>
    <alternativeName>
        <fullName evidence="8">N6-L-threonylcarbamoyladenine synthase</fullName>
        <shortName evidence="8">t(6)A synthase</shortName>
    </alternativeName>
    <alternativeName>
        <fullName evidence="8">t(6)A37 threonylcarbamoyladenosine biosynthesis protein TsaD</fullName>
    </alternativeName>
    <alternativeName>
        <fullName evidence="8">tRNA threonylcarbamoyladenosine biosynthesis protein TsaD</fullName>
    </alternativeName>
</protein>
<feature type="binding site" evidence="8">
    <location>
        <position position="311"/>
    </location>
    <ligand>
        <name>Fe cation</name>
        <dbReference type="ChEBI" id="CHEBI:24875"/>
    </ligand>
</feature>